<sequence>MESKTPRKTLAFIFIFFLLLVQSPKPSYSQSLRSNPTSSQSPKPSSQSNIDHKTQPHIRRILLGLLFGSLTGLFASIFFLLFIRLFLFFANRTPLLKGPVSFSTQIAPKTLQLALLNQPQSSQSLNSNPNANYFRLTLDNELVVAVKCLELYTPSTSPNQNPNSMRSNSAKRKMQRELELLARVKNRNVMSLRAYVREQDRLFLVYDYIASGSLEDAMKRVRSGQLSLGWDARHRIAVGIVKGLRYLHFECSPRILHHRLKPGNVILDVGFEPRLGDCGLGGLLPARVDALGCITPRNELLVQNKVNHMDIYVEHRHEILGSIELDDEVDGCITQDQTTKSYSENVHNVNNVENVFREGKLNEGKEKIAGDIEDNDNFLDYTTDDRSSHERVEGGAQDANKIGQINCSHGKQTPLEQALHAQESSVRRKKFAPRKINARLPHLFLKAGKSVWVRLLLLKGGIKAMVVC</sequence>
<dbReference type="PANTHER" id="PTHR48006">
    <property type="entry name" value="LEUCINE-RICH REPEAT-CONTAINING PROTEIN DDB_G0281931-RELATED"/>
    <property type="match status" value="1"/>
</dbReference>
<evidence type="ECO:0000256" key="1">
    <source>
        <dbReference type="SAM" id="MobiDB-lite"/>
    </source>
</evidence>
<protein>
    <recommendedName>
        <fullName evidence="4">Protein kinase domain-containing protein</fullName>
    </recommendedName>
</protein>
<dbReference type="EMBL" id="CM007384">
    <property type="protein sequence ID" value="ONK72096.1"/>
    <property type="molecule type" value="Genomic_DNA"/>
</dbReference>
<dbReference type="GO" id="GO:0005524">
    <property type="term" value="F:ATP binding"/>
    <property type="evidence" value="ECO:0007669"/>
    <property type="project" value="InterPro"/>
</dbReference>
<dbReference type="Proteomes" id="UP000243459">
    <property type="component" value="Chromosome 4"/>
</dbReference>
<name>A0A5P1F147_ASPOF</name>
<dbReference type="InterPro" id="IPR051824">
    <property type="entry name" value="LRR_Rcpt-Like_S/T_Kinase"/>
</dbReference>
<dbReference type="GO" id="GO:0004672">
    <property type="term" value="F:protein kinase activity"/>
    <property type="evidence" value="ECO:0007669"/>
    <property type="project" value="InterPro"/>
</dbReference>
<feature type="signal peptide" evidence="3">
    <location>
        <begin position="1"/>
        <end position="29"/>
    </location>
</feature>
<keyword evidence="2" id="KW-1133">Transmembrane helix</keyword>
<dbReference type="SUPFAM" id="SSF56112">
    <property type="entry name" value="Protein kinase-like (PK-like)"/>
    <property type="match status" value="1"/>
</dbReference>
<proteinExistence type="predicted"/>
<evidence type="ECO:0000313" key="6">
    <source>
        <dbReference type="Proteomes" id="UP000243459"/>
    </source>
</evidence>
<feature type="domain" description="Protein kinase" evidence="4">
    <location>
        <begin position="119"/>
        <end position="445"/>
    </location>
</feature>
<gene>
    <name evidence="5" type="ORF">A4U43_C04F15670</name>
</gene>
<dbReference type="AlphaFoldDB" id="A0A5P1F147"/>
<dbReference type="PROSITE" id="PS50011">
    <property type="entry name" value="PROTEIN_KINASE_DOM"/>
    <property type="match status" value="1"/>
</dbReference>
<feature type="compositionally biased region" description="Low complexity" evidence="1">
    <location>
        <begin position="34"/>
        <end position="49"/>
    </location>
</feature>
<reference evidence="6" key="1">
    <citation type="journal article" date="2017" name="Nat. Commun.">
        <title>The asparagus genome sheds light on the origin and evolution of a young Y chromosome.</title>
        <authorList>
            <person name="Harkess A."/>
            <person name="Zhou J."/>
            <person name="Xu C."/>
            <person name="Bowers J.E."/>
            <person name="Van der Hulst R."/>
            <person name="Ayyampalayam S."/>
            <person name="Mercati F."/>
            <person name="Riccardi P."/>
            <person name="McKain M.R."/>
            <person name="Kakrana A."/>
            <person name="Tang H."/>
            <person name="Ray J."/>
            <person name="Groenendijk J."/>
            <person name="Arikit S."/>
            <person name="Mathioni S.M."/>
            <person name="Nakano M."/>
            <person name="Shan H."/>
            <person name="Telgmann-Rauber A."/>
            <person name="Kanno A."/>
            <person name="Yue Z."/>
            <person name="Chen H."/>
            <person name="Li W."/>
            <person name="Chen Y."/>
            <person name="Xu X."/>
            <person name="Zhang Y."/>
            <person name="Luo S."/>
            <person name="Chen H."/>
            <person name="Gao J."/>
            <person name="Mao Z."/>
            <person name="Pires J.C."/>
            <person name="Luo M."/>
            <person name="Kudrna D."/>
            <person name="Wing R.A."/>
            <person name="Meyers B.C."/>
            <person name="Yi K."/>
            <person name="Kong H."/>
            <person name="Lavrijsen P."/>
            <person name="Sunseri F."/>
            <person name="Falavigna A."/>
            <person name="Ye Y."/>
            <person name="Leebens-Mack J.H."/>
            <person name="Chen G."/>
        </authorList>
    </citation>
    <scope>NUCLEOTIDE SEQUENCE [LARGE SCALE GENOMIC DNA]</scope>
    <source>
        <strain evidence="6">cv. DH0086</strain>
    </source>
</reference>
<keyword evidence="2" id="KW-0472">Membrane</keyword>
<dbReference type="Gene3D" id="1.10.510.10">
    <property type="entry name" value="Transferase(Phosphotransferase) domain 1"/>
    <property type="match status" value="1"/>
</dbReference>
<keyword evidence="3" id="KW-0732">Signal</keyword>
<evidence type="ECO:0000256" key="3">
    <source>
        <dbReference type="SAM" id="SignalP"/>
    </source>
</evidence>
<feature type="chain" id="PRO_5024315165" description="Protein kinase domain-containing protein" evidence="3">
    <location>
        <begin position="30"/>
        <end position="468"/>
    </location>
</feature>
<evidence type="ECO:0000259" key="4">
    <source>
        <dbReference type="PROSITE" id="PS50011"/>
    </source>
</evidence>
<dbReference type="Gramene" id="ONK72096">
    <property type="protein sequence ID" value="ONK72096"/>
    <property type="gene ID" value="A4U43_C04F15670"/>
</dbReference>
<feature type="transmembrane region" description="Helical" evidence="2">
    <location>
        <begin position="61"/>
        <end position="87"/>
    </location>
</feature>
<evidence type="ECO:0000313" key="5">
    <source>
        <dbReference type="EMBL" id="ONK72096.1"/>
    </source>
</evidence>
<feature type="region of interest" description="Disordered" evidence="1">
    <location>
        <begin position="29"/>
        <end position="52"/>
    </location>
</feature>
<dbReference type="InterPro" id="IPR000719">
    <property type="entry name" value="Prot_kinase_dom"/>
</dbReference>
<dbReference type="PANTHER" id="PTHR48006:SF100">
    <property type="entry name" value="LRR RECEPTOR-LIKE SERINE_THREONINE-KINASE-RELATED"/>
    <property type="match status" value="1"/>
</dbReference>
<dbReference type="InterPro" id="IPR011009">
    <property type="entry name" value="Kinase-like_dom_sf"/>
</dbReference>
<accession>A0A5P1F147</accession>
<keyword evidence="6" id="KW-1185">Reference proteome</keyword>
<organism evidence="5 6">
    <name type="scientific">Asparagus officinalis</name>
    <name type="common">Garden asparagus</name>
    <dbReference type="NCBI Taxonomy" id="4686"/>
    <lineage>
        <taxon>Eukaryota</taxon>
        <taxon>Viridiplantae</taxon>
        <taxon>Streptophyta</taxon>
        <taxon>Embryophyta</taxon>
        <taxon>Tracheophyta</taxon>
        <taxon>Spermatophyta</taxon>
        <taxon>Magnoliopsida</taxon>
        <taxon>Liliopsida</taxon>
        <taxon>Asparagales</taxon>
        <taxon>Asparagaceae</taxon>
        <taxon>Asparagoideae</taxon>
        <taxon>Asparagus</taxon>
    </lineage>
</organism>
<dbReference type="Pfam" id="PF00069">
    <property type="entry name" value="Pkinase"/>
    <property type="match status" value="1"/>
</dbReference>
<keyword evidence="2" id="KW-0812">Transmembrane</keyword>
<evidence type="ECO:0000256" key="2">
    <source>
        <dbReference type="SAM" id="Phobius"/>
    </source>
</evidence>